<name>A0A9X1I976_9PROT</name>
<dbReference type="SUPFAM" id="SSF158682">
    <property type="entry name" value="TerB-like"/>
    <property type="match status" value="1"/>
</dbReference>
<dbReference type="EMBL" id="JAJAQI010000002">
    <property type="protein sequence ID" value="MCB4820581.1"/>
    <property type="molecule type" value="Genomic_DNA"/>
</dbReference>
<evidence type="ECO:0000313" key="2">
    <source>
        <dbReference type="Proteomes" id="UP001139311"/>
    </source>
</evidence>
<comment type="caution">
    <text evidence="1">The sequence shown here is derived from an EMBL/GenBank/DDBJ whole genome shotgun (WGS) entry which is preliminary data.</text>
</comment>
<dbReference type="Pfam" id="PF04391">
    <property type="entry name" value="DUF533"/>
    <property type="match status" value="1"/>
</dbReference>
<dbReference type="InterPro" id="IPR029024">
    <property type="entry name" value="TerB-like"/>
</dbReference>
<proteinExistence type="predicted"/>
<dbReference type="InterPro" id="IPR007486">
    <property type="entry name" value="YebE"/>
</dbReference>
<reference evidence="1" key="1">
    <citation type="submission" date="2021-10" db="EMBL/GenBank/DDBJ databases">
        <title>Roseicella aerolatum sp. nov., isolated from aerosols of e-waste dismantling site.</title>
        <authorList>
            <person name="Qin T."/>
        </authorList>
    </citation>
    <scope>NUCLEOTIDE SEQUENCE</scope>
    <source>
        <strain evidence="1">GB24</strain>
    </source>
</reference>
<organism evidence="1 2">
    <name type="scientific">Roseicella aerolata</name>
    <dbReference type="NCBI Taxonomy" id="2883479"/>
    <lineage>
        <taxon>Bacteria</taxon>
        <taxon>Pseudomonadati</taxon>
        <taxon>Pseudomonadota</taxon>
        <taxon>Alphaproteobacteria</taxon>
        <taxon>Acetobacterales</taxon>
        <taxon>Roseomonadaceae</taxon>
        <taxon>Roseicella</taxon>
    </lineage>
</organism>
<dbReference type="RefSeq" id="WP_226603993.1">
    <property type="nucleotide sequence ID" value="NZ_JAJAQI010000002.1"/>
</dbReference>
<evidence type="ECO:0000313" key="1">
    <source>
        <dbReference type="EMBL" id="MCB4820581.1"/>
    </source>
</evidence>
<dbReference type="CDD" id="cd07178">
    <property type="entry name" value="terB_like_YebE"/>
    <property type="match status" value="1"/>
</dbReference>
<gene>
    <name evidence="1" type="ORF">LHA35_02400</name>
</gene>
<dbReference type="Gene3D" id="1.10.3680.10">
    <property type="entry name" value="TerB-like"/>
    <property type="match status" value="1"/>
</dbReference>
<sequence>MIDAVKLLGSLLQQGATPSAQDRLRGAVQRGAGGPLGQAGGDLPRMLAGLFGQGSGGRGFGEMLESATEMAKRAAQSPAEEVRRNNPAAIGGLGALAGALLGGGRGAVGGGMLAVLGSLAYAALQEQGAKAAPPAYADAAAVQRKAMLLLRAMIQAAKADGQIDEREMQRIMGKLAEAGESDEARQIVLQEMNRPVDTEALAREAQDQQEAAELYAASLTAIEIDSVAERDYLARLATALELPPEVRRPIHEALGVSV</sequence>
<dbReference type="Proteomes" id="UP001139311">
    <property type="component" value="Unassembled WGS sequence"/>
</dbReference>
<keyword evidence="2" id="KW-1185">Reference proteome</keyword>
<protein>
    <submittedName>
        <fullName evidence="1">Tellurite resistance TerB family protein</fullName>
    </submittedName>
</protein>
<accession>A0A9X1I976</accession>
<dbReference type="AlphaFoldDB" id="A0A9X1I976"/>